<comment type="similarity">
    <text evidence="1">Belongs to the AAA ATPase family.</text>
</comment>
<comment type="caution">
    <text evidence="5">The sequence shown here is derived from an EMBL/GenBank/DDBJ whole genome shotgun (WGS) entry which is preliminary data.</text>
</comment>
<dbReference type="Gene3D" id="3.40.50.300">
    <property type="entry name" value="P-loop containing nucleotide triphosphate hydrolases"/>
    <property type="match status" value="1"/>
</dbReference>
<reference evidence="5" key="1">
    <citation type="journal article" date="2015" name="Nature">
        <title>Complex archaea that bridge the gap between prokaryotes and eukaryotes.</title>
        <authorList>
            <person name="Spang A."/>
            <person name="Saw J.H."/>
            <person name="Jorgensen S.L."/>
            <person name="Zaremba-Niedzwiedzka K."/>
            <person name="Martijn J."/>
            <person name="Lind A.E."/>
            <person name="van Eijk R."/>
            <person name="Schleper C."/>
            <person name="Guy L."/>
            <person name="Ettema T.J."/>
        </authorList>
    </citation>
    <scope>NUCLEOTIDE SEQUENCE</scope>
</reference>
<accession>A0A0F9AP26</accession>
<evidence type="ECO:0000256" key="1">
    <source>
        <dbReference type="ARBA" id="ARBA00006914"/>
    </source>
</evidence>
<sequence length="414" mass="47879">MSGQDAMPIECDESKDLIEIVTEVDLEGVEFAEEIKIDFIRGVDYRIMCRFLGATTVNDIKNHPYESVPLISLLLMESLTRFMESDDYRCVGELNFNREGDPIPPDKNVWTIKGKERPYTVVGFKYFEKEKGKRKNNVVFWVYYNPANESTNITCFTTNSKRSENIVRRLEIYTKEHNCLRGAKLKNVNVYQCSFSEIENNPKYDWDNYYYPQDIKDLFELEIFGFLNDVEAYNKEGINKRGVMLYGRAGVGKTTLGHIICTYAPDYTVVWITPEMINENNRGMSSMKVLYRLADFVSPCVFMLEDLDLYGEDRDSGHGDMRLGALMNILDGVNSVNNSITVGTTNRIESIEKALKNRPGRFDRVVEIPPLDKDLRHTMFTQRLKGWKTTKETIDYIINETNDWTGGIGKPRNW</sequence>
<evidence type="ECO:0000259" key="4">
    <source>
        <dbReference type="SMART" id="SM00382"/>
    </source>
</evidence>
<evidence type="ECO:0000256" key="3">
    <source>
        <dbReference type="ARBA" id="ARBA00022840"/>
    </source>
</evidence>
<dbReference type="CDD" id="cd19481">
    <property type="entry name" value="RecA-like_protease"/>
    <property type="match status" value="1"/>
</dbReference>
<dbReference type="SUPFAM" id="SSF52540">
    <property type="entry name" value="P-loop containing nucleoside triphosphate hydrolases"/>
    <property type="match status" value="1"/>
</dbReference>
<dbReference type="PANTHER" id="PTHR23073">
    <property type="entry name" value="26S PROTEASOME REGULATORY SUBUNIT"/>
    <property type="match status" value="1"/>
</dbReference>
<organism evidence="5">
    <name type="scientific">marine sediment metagenome</name>
    <dbReference type="NCBI Taxonomy" id="412755"/>
    <lineage>
        <taxon>unclassified sequences</taxon>
        <taxon>metagenomes</taxon>
        <taxon>ecological metagenomes</taxon>
    </lineage>
</organism>
<dbReference type="InterPro" id="IPR003959">
    <property type="entry name" value="ATPase_AAA_core"/>
</dbReference>
<dbReference type="GO" id="GO:0005524">
    <property type="term" value="F:ATP binding"/>
    <property type="evidence" value="ECO:0007669"/>
    <property type="project" value="UniProtKB-KW"/>
</dbReference>
<dbReference type="EMBL" id="LAZR01041767">
    <property type="protein sequence ID" value="KKL11160.1"/>
    <property type="molecule type" value="Genomic_DNA"/>
</dbReference>
<name>A0A0F9AP26_9ZZZZ</name>
<dbReference type="GO" id="GO:0016887">
    <property type="term" value="F:ATP hydrolysis activity"/>
    <property type="evidence" value="ECO:0007669"/>
    <property type="project" value="InterPro"/>
</dbReference>
<gene>
    <name evidence="5" type="ORF">LCGC14_2548600</name>
</gene>
<dbReference type="InterPro" id="IPR050221">
    <property type="entry name" value="26S_Proteasome_ATPase"/>
</dbReference>
<dbReference type="Pfam" id="PF00004">
    <property type="entry name" value="AAA"/>
    <property type="match status" value="1"/>
</dbReference>
<dbReference type="AlphaFoldDB" id="A0A0F9AP26"/>
<keyword evidence="3" id="KW-0067">ATP-binding</keyword>
<dbReference type="InterPro" id="IPR027417">
    <property type="entry name" value="P-loop_NTPase"/>
</dbReference>
<dbReference type="SMART" id="SM00382">
    <property type="entry name" value="AAA"/>
    <property type="match status" value="1"/>
</dbReference>
<protein>
    <recommendedName>
        <fullName evidence="4">AAA+ ATPase domain-containing protein</fullName>
    </recommendedName>
</protein>
<dbReference type="InterPro" id="IPR003593">
    <property type="entry name" value="AAA+_ATPase"/>
</dbReference>
<evidence type="ECO:0000313" key="5">
    <source>
        <dbReference type="EMBL" id="KKL11160.1"/>
    </source>
</evidence>
<proteinExistence type="inferred from homology"/>
<keyword evidence="2" id="KW-0547">Nucleotide-binding</keyword>
<evidence type="ECO:0000256" key="2">
    <source>
        <dbReference type="ARBA" id="ARBA00022741"/>
    </source>
</evidence>
<feature type="domain" description="AAA+ ATPase" evidence="4">
    <location>
        <begin position="239"/>
        <end position="372"/>
    </location>
</feature>